<dbReference type="SUPFAM" id="SSF81631">
    <property type="entry name" value="PAP/OAS1 substrate-binding domain"/>
    <property type="match status" value="1"/>
</dbReference>
<proteinExistence type="predicted"/>
<dbReference type="Gene3D" id="3.30.460.10">
    <property type="entry name" value="Beta Polymerase, domain 2"/>
    <property type="match status" value="1"/>
</dbReference>
<dbReference type="Gene3D" id="1.20.120.330">
    <property type="entry name" value="Nucleotidyltransferases domain 2"/>
    <property type="match status" value="1"/>
</dbReference>
<sequence length="279" mass="32761">MKEDVLQQFIYSHPDIRAVGIEGSIATGRQDLYSDLDVTLFTTHLPNYLEQSSWLDSFGPRIIMQTPEPIQLENDFVLYPFLMLFEDGSRIDLKMASVYAFEAYLNWESTVQIVMDLDHRLQVQPIPNEQSFIIQKPSEQDFFECTNEFFWVATYVAKGILRHQFMYAAKHLEIIREELLRMIAWSISELHLERVNLGNAYKYLHEYMDEQDFEELRTTYAIGSSTAQKDALQTMITLFERYAKPLAESYNYNYSEECEATKQYILNILEQRGIGMKSK</sequence>
<reference evidence="1 2" key="1">
    <citation type="submission" date="2024-04" db="EMBL/GenBank/DDBJ databases">
        <authorList>
            <person name="Wu Y.S."/>
            <person name="Zhang L."/>
        </authorList>
    </citation>
    <scope>NUCLEOTIDE SEQUENCE [LARGE SCALE GENOMIC DNA]</scope>
    <source>
        <strain evidence="1 2">KG-01</strain>
    </source>
</reference>
<dbReference type="SUPFAM" id="SSF81301">
    <property type="entry name" value="Nucleotidyltransferase"/>
    <property type="match status" value="1"/>
</dbReference>
<dbReference type="EMBL" id="JBCEWA010000001">
    <property type="protein sequence ID" value="MEL5986993.1"/>
    <property type="molecule type" value="Genomic_DNA"/>
</dbReference>
<comment type="caution">
    <text evidence="1">The sequence shown here is derived from an EMBL/GenBank/DDBJ whole genome shotgun (WGS) entry which is preliminary data.</text>
</comment>
<name>A0ABU9LJ07_9BACL</name>
<dbReference type="Pfam" id="PF04439">
    <property type="entry name" value="Adenyl_transf"/>
    <property type="match status" value="1"/>
</dbReference>
<gene>
    <name evidence="1" type="ORF">AAF454_00990</name>
</gene>
<dbReference type="Proteomes" id="UP001398420">
    <property type="component" value="Unassembled WGS sequence"/>
</dbReference>
<accession>A0ABU9LJ07</accession>
<keyword evidence="2" id="KW-1185">Reference proteome</keyword>
<dbReference type="InterPro" id="IPR007530">
    <property type="entry name" value="Aminoglycoside_adenylylTfrase"/>
</dbReference>
<evidence type="ECO:0000313" key="1">
    <source>
        <dbReference type="EMBL" id="MEL5986993.1"/>
    </source>
</evidence>
<dbReference type="RefSeq" id="WP_336663114.1">
    <property type="nucleotide sequence ID" value="NZ_JBBCRB010000001.1"/>
</dbReference>
<organism evidence="1 2">
    <name type="scientific">Kurthia gibsonii</name>
    <dbReference type="NCBI Taxonomy" id="33946"/>
    <lineage>
        <taxon>Bacteria</taxon>
        <taxon>Bacillati</taxon>
        <taxon>Bacillota</taxon>
        <taxon>Bacilli</taxon>
        <taxon>Bacillales</taxon>
        <taxon>Caryophanaceae</taxon>
        <taxon>Kurthia</taxon>
    </lineage>
</organism>
<dbReference type="InterPro" id="IPR043519">
    <property type="entry name" value="NT_sf"/>
</dbReference>
<protein>
    <submittedName>
        <fullName evidence="1">Aminoglycoside 6-adenylyltransferase</fullName>
    </submittedName>
</protein>
<evidence type="ECO:0000313" key="2">
    <source>
        <dbReference type="Proteomes" id="UP001398420"/>
    </source>
</evidence>